<reference evidence="2 3" key="1">
    <citation type="journal article" date="2023" name="Plants (Basel)">
        <title>Bridging the Gap: Combining Genomics and Transcriptomics Approaches to Understand Stylosanthes scabra, an Orphan Legume from the Brazilian Caatinga.</title>
        <authorList>
            <person name="Ferreira-Neto J.R.C."/>
            <person name="da Silva M.D."/>
            <person name="Binneck E."/>
            <person name="de Melo N.F."/>
            <person name="da Silva R.H."/>
            <person name="de Melo A.L.T.M."/>
            <person name="Pandolfi V."/>
            <person name="Bustamante F.O."/>
            <person name="Brasileiro-Vidal A.C."/>
            <person name="Benko-Iseppon A.M."/>
        </authorList>
    </citation>
    <scope>NUCLEOTIDE SEQUENCE [LARGE SCALE GENOMIC DNA]</scope>
    <source>
        <tissue evidence="2">Leaves</tissue>
    </source>
</reference>
<sequence length="135" mass="15126">MRRVGLGYGQWWQRRWLMGEMVEMMMEVEVGSGDMMTAVASGGVGVSVFVTRDRNGYPWGGYPLPPPALELTVAGEEKHAGEGDNAVEKRDALEKRRPSEKKMPMPPRREMHAVRSLPSRREELSAAVLCRVAEI</sequence>
<organism evidence="2 3">
    <name type="scientific">Stylosanthes scabra</name>
    <dbReference type="NCBI Taxonomy" id="79078"/>
    <lineage>
        <taxon>Eukaryota</taxon>
        <taxon>Viridiplantae</taxon>
        <taxon>Streptophyta</taxon>
        <taxon>Embryophyta</taxon>
        <taxon>Tracheophyta</taxon>
        <taxon>Spermatophyta</taxon>
        <taxon>Magnoliopsida</taxon>
        <taxon>eudicotyledons</taxon>
        <taxon>Gunneridae</taxon>
        <taxon>Pentapetalae</taxon>
        <taxon>rosids</taxon>
        <taxon>fabids</taxon>
        <taxon>Fabales</taxon>
        <taxon>Fabaceae</taxon>
        <taxon>Papilionoideae</taxon>
        <taxon>50 kb inversion clade</taxon>
        <taxon>dalbergioids sensu lato</taxon>
        <taxon>Dalbergieae</taxon>
        <taxon>Pterocarpus clade</taxon>
        <taxon>Stylosanthes</taxon>
    </lineage>
</organism>
<keyword evidence="3" id="KW-1185">Reference proteome</keyword>
<proteinExistence type="predicted"/>
<protein>
    <submittedName>
        <fullName evidence="2">Uncharacterized protein</fullName>
    </submittedName>
</protein>
<evidence type="ECO:0000313" key="2">
    <source>
        <dbReference type="EMBL" id="MED6151350.1"/>
    </source>
</evidence>
<dbReference type="Proteomes" id="UP001341840">
    <property type="component" value="Unassembled WGS sequence"/>
</dbReference>
<feature type="region of interest" description="Disordered" evidence="1">
    <location>
        <begin position="77"/>
        <end position="118"/>
    </location>
</feature>
<dbReference type="EMBL" id="JASCZI010091851">
    <property type="protein sequence ID" value="MED6151350.1"/>
    <property type="molecule type" value="Genomic_DNA"/>
</dbReference>
<evidence type="ECO:0000313" key="3">
    <source>
        <dbReference type="Proteomes" id="UP001341840"/>
    </source>
</evidence>
<evidence type="ECO:0000256" key="1">
    <source>
        <dbReference type="SAM" id="MobiDB-lite"/>
    </source>
</evidence>
<gene>
    <name evidence="2" type="ORF">PIB30_081684</name>
</gene>
<name>A0ABU6TRA5_9FABA</name>
<accession>A0ABU6TRA5</accession>
<comment type="caution">
    <text evidence="2">The sequence shown here is derived from an EMBL/GenBank/DDBJ whole genome shotgun (WGS) entry which is preliminary data.</text>
</comment>